<keyword evidence="1" id="KW-1133">Transmembrane helix</keyword>
<evidence type="ECO:0000256" key="1">
    <source>
        <dbReference type="SAM" id="Phobius"/>
    </source>
</evidence>
<evidence type="ECO:0000313" key="2">
    <source>
        <dbReference type="EMBL" id="MPC66108.1"/>
    </source>
</evidence>
<comment type="caution">
    <text evidence="2">The sequence shown here is derived from an EMBL/GenBank/DDBJ whole genome shotgun (WGS) entry which is preliminary data.</text>
</comment>
<name>A0A5B7HAV6_PORTR</name>
<sequence length="110" mass="12525">MHFYTQYWNYFHTYTDGSYLADTPSVSAAIYIPSSLTLIIHHLILHLTFLRHNTNLQWVPSHVSVMGNTVANRAAAEAHTHPSHIGLATDQTDSLQYTSLGQIRQDTRHH</sequence>
<keyword evidence="3" id="KW-1185">Reference proteome</keyword>
<gene>
    <name evidence="2" type="ORF">E2C01_060252</name>
</gene>
<protein>
    <submittedName>
        <fullName evidence="2">Uncharacterized protein</fullName>
    </submittedName>
</protein>
<dbReference type="AlphaFoldDB" id="A0A5B7HAV6"/>
<reference evidence="2 3" key="1">
    <citation type="submission" date="2019-05" db="EMBL/GenBank/DDBJ databases">
        <title>Another draft genome of Portunus trituberculatus and its Hox gene families provides insights of decapod evolution.</title>
        <authorList>
            <person name="Jeong J.-H."/>
            <person name="Song I."/>
            <person name="Kim S."/>
            <person name="Choi T."/>
            <person name="Kim D."/>
            <person name="Ryu S."/>
            <person name="Kim W."/>
        </authorList>
    </citation>
    <scope>NUCLEOTIDE SEQUENCE [LARGE SCALE GENOMIC DNA]</scope>
    <source>
        <tissue evidence="2">Muscle</tissue>
    </source>
</reference>
<dbReference type="EMBL" id="VSRR010024297">
    <property type="protein sequence ID" value="MPC66108.1"/>
    <property type="molecule type" value="Genomic_DNA"/>
</dbReference>
<dbReference type="InterPro" id="IPR012337">
    <property type="entry name" value="RNaseH-like_sf"/>
</dbReference>
<evidence type="ECO:0000313" key="3">
    <source>
        <dbReference type="Proteomes" id="UP000324222"/>
    </source>
</evidence>
<keyword evidence="1" id="KW-0472">Membrane</keyword>
<dbReference type="Proteomes" id="UP000324222">
    <property type="component" value="Unassembled WGS sequence"/>
</dbReference>
<dbReference type="SUPFAM" id="SSF53098">
    <property type="entry name" value="Ribonuclease H-like"/>
    <property type="match status" value="1"/>
</dbReference>
<keyword evidence="1" id="KW-0812">Transmembrane</keyword>
<accession>A0A5B7HAV6</accession>
<feature type="transmembrane region" description="Helical" evidence="1">
    <location>
        <begin position="28"/>
        <end position="50"/>
    </location>
</feature>
<organism evidence="2 3">
    <name type="scientific">Portunus trituberculatus</name>
    <name type="common">Swimming crab</name>
    <name type="synonym">Neptunus trituberculatus</name>
    <dbReference type="NCBI Taxonomy" id="210409"/>
    <lineage>
        <taxon>Eukaryota</taxon>
        <taxon>Metazoa</taxon>
        <taxon>Ecdysozoa</taxon>
        <taxon>Arthropoda</taxon>
        <taxon>Crustacea</taxon>
        <taxon>Multicrustacea</taxon>
        <taxon>Malacostraca</taxon>
        <taxon>Eumalacostraca</taxon>
        <taxon>Eucarida</taxon>
        <taxon>Decapoda</taxon>
        <taxon>Pleocyemata</taxon>
        <taxon>Brachyura</taxon>
        <taxon>Eubrachyura</taxon>
        <taxon>Portunoidea</taxon>
        <taxon>Portunidae</taxon>
        <taxon>Portuninae</taxon>
        <taxon>Portunus</taxon>
    </lineage>
</organism>
<proteinExistence type="predicted"/>